<dbReference type="OrthoDB" id="6626714at2759"/>
<dbReference type="PANTHER" id="PTHR10725">
    <property type="entry name" value="THAP DOMAIN-CONTAINING PROTEIN 9"/>
    <property type="match status" value="1"/>
</dbReference>
<proteinExistence type="predicted"/>
<dbReference type="EnsemblMetazoa" id="HelroT183591">
    <property type="protein sequence ID" value="HelroP183591"/>
    <property type="gene ID" value="HelroG183591"/>
</dbReference>
<dbReference type="InParanoid" id="T1FJW3"/>
<dbReference type="GeneID" id="20209112"/>
<accession>T1FJW3</accession>
<reference evidence="1 3" key="2">
    <citation type="journal article" date="2013" name="Nature">
        <title>Insights into bilaterian evolution from three spiralian genomes.</title>
        <authorList>
            <person name="Simakov O."/>
            <person name="Marletaz F."/>
            <person name="Cho S.J."/>
            <person name="Edsinger-Gonzales E."/>
            <person name="Havlak P."/>
            <person name="Hellsten U."/>
            <person name="Kuo D.H."/>
            <person name="Larsson T."/>
            <person name="Lv J."/>
            <person name="Arendt D."/>
            <person name="Savage R."/>
            <person name="Osoegawa K."/>
            <person name="de Jong P."/>
            <person name="Grimwood J."/>
            <person name="Chapman J.A."/>
            <person name="Shapiro H."/>
            <person name="Aerts A."/>
            <person name="Otillar R.P."/>
            <person name="Terry A.Y."/>
            <person name="Boore J.L."/>
            <person name="Grigoriev I.V."/>
            <person name="Lindberg D.R."/>
            <person name="Seaver E.C."/>
            <person name="Weisblat D.A."/>
            <person name="Putnam N.H."/>
            <person name="Rokhsar D.S."/>
        </authorList>
    </citation>
    <scope>NUCLEOTIDE SEQUENCE</scope>
</reference>
<evidence type="ECO:0000313" key="1">
    <source>
        <dbReference type="EMBL" id="ESO10492.1"/>
    </source>
</evidence>
<evidence type="ECO:0000313" key="3">
    <source>
        <dbReference type="Proteomes" id="UP000015101"/>
    </source>
</evidence>
<sequence>MHIVALALKAVGINVDELTLSTRSLYGSRKAIRQSIGKTIKNTFLPNTTLVAHFDGKLLPDFDGVNIDRLPIVVSEKNVEKLIAILKVGGTGINIGTTIVQLLQNWEGVSNWLAGLCFDTTSFNIGIHTGAITIIQKFFNKHLLFLACRHHILKIIETALFDLFFTSSGPQIAIFSRFKDQWPSINQLKYASIDKVTTGCSLTDDENLWLKQNRVAMIDFLQDQLQNTQPRHGYLQLIRLSLITFGVSDPTAVQVTSPGAYHRARWMAKGVYCLKIFCFREQLKLTAYELQALKRLCLFTVTVYVKAWFCAANSCSAPYKDLCFFQTQELFEKVDCKVGKEAMKKIKRNLWYLSEDLVGMTFVSDWVNVDEKKLMRSSMNFANRWVLRSAPNFVNDGEVVRKRGREFQKKGLEKAKADLTKECLTRVKK</sequence>
<dbReference type="HOGENOM" id="CLU_639803_0_0_1"/>
<evidence type="ECO:0000313" key="2">
    <source>
        <dbReference type="EnsemblMetazoa" id="HelroP183591"/>
    </source>
</evidence>
<dbReference type="PANTHER" id="PTHR10725:SF74">
    <property type="entry name" value="ERAP1-LIKE C-TERMINAL DOMAIN-CONTAINING PROTEIN"/>
    <property type="match status" value="1"/>
</dbReference>
<dbReference type="Proteomes" id="UP000015101">
    <property type="component" value="Unassembled WGS sequence"/>
</dbReference>
<protein>
    <submittedName>
        <fullName evidence="1 2">Uncharacterized protein</fullName>
    </submittedName>
</protein>
<dbReference type="EMBL" id="KB095865">
    <property type="protein sequence ID" value="ESO10492.1"/>
    <property type="molecule type" value="Genomic_DNA"/>
</dbReference>
<dbReference type="eggNOG" id="ENOG502RZ3S">
    <property type="taxonomic scope" value="Eukaryota"/>
</dbReference>
<dbReference type="RefSeq" id="XP_009011430.1">
    <property type="nucleotide sequence ID" value="XM_009013182.1"/>
</dbReference>
<keyword evidence="3" id="KW-1185">Reference proteome</keyword>
<name>T1FJW3_HELRO</name>
<gene>
    <name evidence="2" type="primary">20209112</name>
    <name evidence="1" type="ORF">HELRODRAFT_183591</name>
</gene>
<organism evidence="2 3">
    <name type="scientific">Helobdella robusta</name>
    <name type="common">Californian leech</name>
    <dbReference type="NCBI Taxonomy" id="6412"/>
    <lineage>
        <taxon>Eukaryota</taxon>
        <taxon>Metazoa</taxon>
        <taxon>Spiralia</taxon>
        <taxon>Lophotrochozoa</taxon>
        <taxon>Annelida</taxon>
        <taxon>Clitellata</taxon>
        <taxon>Hirudinea</taxon>
        <taxon>Rhynchobdellida</taxon>
        <taxon>Glossiphoniidae</taxon>
        <taxon>Helobdella</taxon>
    </lineage>
</organism>
<reference evidence="2" key="3">
    <citation type="submission" date="2015-06" db="UniProtKB">
        <authorList>
            <consortium name="EnsemblMetazoa"/>
        </authorList>
    </citation>
    <scope>IDENTIFICATION</scope>
</reference>
<dbReference type="EMBL" id="AMQM01008874">
    <property type="status" value="NOT_ANNOTATED_CDS"/>
    <property type="molecule type" value="Genomic_DNA"/>
</dbReference>
<dbReference type="AlphaFoldDB" id="T1FJW3"/>
<reference evidence="3" key="1">
    <citation type="submission" date="2012-12" db="EMBL/GenBank/DDBJ databases">
        <authorList>
            <person name="Hellsten U."/>
            <person name="Grimwood J."/>
            <person name="Chapman J.A."/>
            <person name="Shapiro H."/>
            <person name="Aerts A."/>
            <person name="Otillar R.P."/>
            <person name="Terry A.Y."/>
            <person name="Boore J.L."/>
            <person name="Simakov O."/>
            <person name="Marletaz F."/>
            <person name="Cho S.-J."/>
            <person name="Edsinger-Gonzales E."/>
            <person name="Havlak P."/>
            <person name="Kuo D.-H."/>
            <person name="Larsson T."/>
            <person name="Lv J."/>
            <person name="Arendt D."/>
            <person name="Savage R."/>
            <person name="Osoegawa K."/>
            <person name="de Jong P."/>
            <person name="Lindberg D.R."/>
            <person name="Seaver E.C."/>
            <person name="Weisblat D.A."/>
            <person name="Putnam N.H."/>
            <person name="Grigoriev I.V."/>
            <person name="Rokhsar D.S."/>
        </authorList>
    </citation>
    <scope>NUCLEOTIDE SEQUENCE</scope>
</reference>
<dbReference type="KEGG" id="hro:HELRODRAFT_183591"/>
<dbReference type="CTD" id="20209112"/>